<protein>
    <submittedName>
        <fullName evidence="1">Uncharacterized protein</fullName>
    </submittedName>
</protein>
<accession>A0ABD2BPF2</accession>
<evidence type="ECO:0000313" key="1">
    <source>
        <dbReference type="EMBL" id="KAL2734663.1"/>
    </source>
</evidence>
<evidence type="ECO:0000313" key="2">
    <source>
        <dbReference type="Proteomes" id="UP001607303"/>
    </source>
</evidence>
<dbReference type="Proteomes" id="UP001607303">
    <property type="component" value="Unassembled WGS sequence"/>
</dbReference>
<proteinExistence type="predicted"/>
<dbReference type="AlphaFoldDB" id="A0ABD2BPF2"/>
<keyword evidence="2" id="KW-1185">Reference proteome</keyword>
<name>A0ABD2BPF2_VESMC</name>
<organism evidence="1 2">
    <name type="scientific">Vespula maculifrons</name>
    <name type="common">Eastern yellow jacket</name>
    <name type="synonym">Wasp</name>
    <dbReference type="NCBI Taxonomy" id="7453"/>
    <lineage>
        <taxon>Eukaryota</taxon>
        <taxon>Metazoa</taxon>
        <taxon>Ecdysozoa</taxon>
        <taxon>Arthropoda</taxon>
        <taxon>Hexapoda</taxon>
        <taxon>Insecta</taxon>
        <taxon>Pterygota</taxon>
        <taxon>Neoptera</taxon>
        <taxon>Endopterygota</taxon>
        <taxon>Hymenoptera</taxon>
        <taxon>Apocrita</taxon>
        <taxon>Aculeata</taxon>
        <taxon>Vespoidea</taxon>
        <taxon>Vespidae</taxon>
        <taxon>Vespinae</taxon>
        <taxon>Vespula</taxon>
    </lineage>
</organism>
<dbReference type="EMBL" id="JAYRBN010000071">
    <property type="protein sequence ID" value="KAL2734663.1"/>
    <property type="molecule type" value="Genomic_DNA"/>
</dbReference>
<gene>
    <name evidence="1" type="ORF">V1477_013840</name>
</gene>
<sequence>MSNILNQIKWKHDFDGKATTSEENLFQGLFFDGNIIEACLLNITIKEILQFHGQDIQFNECNLNVIKKAV</sequence>
<reference evidence="1 2" key="1">
    <citation type="journal article" date="2024" name="Ann. Entomol. Soc. Am.">
        <title>Genomic analyses of the southern and eastern yellowjacket wasps (Hymenoptera: Vespidae) reveal evolutionary signatures of social life.</title>
        <authorList>
            <person name="Catto M.A."/>
            <person name="Caine P.B."/>
            <person name="Orr S.E."/>
            <person name="Hunt B.G."/>
            <person name="Goodisman M.A.D."/>
        </authorList>
    </citation>
    <scope>NUCLEOTIDE SEQUENCE [LARGE SCALE GENOMIC DNA]</scope>
    <source>
        <strain evidence="1">232</strain>
        <tissue evidence="1">Head and thorax</tissue>
    </source>
</reference>
<comment type="caution">
    <text evidence="1">The sequence shown here is derived from an EMBL/GenBank/DDBJ whole genome shotgun (WGS) entry which is preliminary data.</text>
</comment>